<dbReference type="InterPro" id="IPR000719">
    <property type="entry name" value="Prot_kinase_dom"/>
</dbReference>
<dbReference type="PANTHER" id="PTHR24359">
    <property type="entry name" value="SERINE/THREONINE-PROTEIN KINASE SBK1"/>
    <property type="match status" value="1"/>
</dbReference>
<organism evidence="2 3">
    <name type="scientific">Cherax quadricarinatus</name>
    <name type="common">Australian red claw crayfish</name>
    <dbReference type="NCBI Taxonomy" id="27406"/>
    <lineage>
        <taxon>Eukaryota</taxon>
        <taxon>Metazoa</taxon>
        <taxon>Ecdysozoa</taxon>
        <taxon>Arthropoda</taxon>
        <taxon>Crustacea</taxon>
        <taxon>Multicrustacea</taxon>
        <taxon>Malacostraca</taxon>
        <taxon>Eumalacostraca</taxon>
        <taxon>Eucarida</taxon>
        <taxon>Decapoda</taxon>
        <taxon>Pleocyemata</taxon>
        <taxon>Astacidea</taxon>
        <taxon>Parastacoidea</taxon>
        <taxon>Parastacidae</taxon>
        <taxon>Cherax</taxon>
    </lineage>
</organism>
<reference evidence="2 3" key="1">
    <citation type="journal article" date="2024" name="BMC Genomics">
        <title>Genome assembly of redclaw crayfish (Cherax quadricarinatus) provides insights into its immune adaptation and hypoxia tolerance.</title>
        <authorList>
            <person name="Liu Z."/>
            <person name="Zheng J."/>
            <person name="Li H."/>
            <person name="Fang K."/>
            <person name="Wang S."/>
            <person name="He J."/>
            <person name="Zhou D."/>
            <person name="Weng S."/>
            <person name="Chi M."/>
            <person name="Gu Z."/>
            <person name="He J."/>
            <person name="Li F."/>
            <person name="Wang M."/>
        </authorList>
    </citation>
    <scope>NUCLEOTIDE SEQUENCE [LARGE SCALE GENOMIC DNA]</scope>
    <source>
        <strain evidence="2">ZL_2023a</strain>
    </source>
</reference>
<dbReference type="PROSITE" id="PS00109">
    <property type="entry name" value="PROTEIN_KINASE_TYR"/>
    <property type="match status" value="1"/>
</dbReference>
<name>A0AAW0WT21_CHEQU</name>
<dbReference type="Gene3D" id="1.10.510.10">
    <property type="entry name" value="Transferase(Phosphotransferase) domain 1"/>
    <property type="match status" value="1"/>
</dbReference>
<dbReference type="GO" id="GO:0004674">
    <property type="term" value="F:protein serine/threonine kinase activity"/>
    <property type="evidence" value="ECO:0007669"/>
    <property type="project" value="TreeGrafter"/>
</dbReference>
<evidence type="ECO:0000313" key="3">
    <source>
        <dbReference type="Proteomes" id="UP001445076"/>
    </source>
</evidence>
<evidence type="ECO:0000259" key="1">
    <source>
        <dbReference type="PROSITE" id="PS50011"/>
    </source>
</evidence>
<dbReference type="InterPro" id="IPR011009">
    <property type="entry name" value="Kinase-like_dom_sf"/>
</dbReference>
<comment type="caution">
    <text evidence="2">The sequence shown here is derived from an EMBL/GenBank/DDBJ whole genome shotgun (WGS) entry which is preliminary data.</text>
</comment>
<dbReference type="InterPro" id="IPR008266">
    <property type="entry name" value="Tyr_kinase_AS"/>
</dbReference>
<dbReference type="AlphaFoldDB" id="A0AAW0WT21"/>
<keyword evidence="3" id="KW-1185">Reference proteome</keyword>
<accession>A0AAW0WT21</accession>
<protein>
    <recommendedName>
        <fullName evidence="1">Protein kinase domain-containing protein</fullName>
    </recommendedName>
</protein>
<evidence type="ECO:0000313" key="2">
    <source>
        <dbReference type="EMBL" id="KAK8730639.1"/>
    </source>
</evidence>
<dbReference type="Pfam" id="PF00069">
    <property type="entry name" value="Pkinase"/>
    <property type="match status" value="1"/>
</dbReference>
<dbReference type="PROSITE" id="PS50011">
    <property type="entry name" value="PROTEIN_KINASE_DOM"/>
    <property type="match status" value="1"/>
</dbReference>
<gene>
    <name evidence="2" type="ORF">OTU49_007854</name>
</gene>
<feature type="non-terminal residue" evidence="2">
    <location>
        <position position="176"/>
    </location>
</feature>
<dbReference type="GO" id="GO:0005524">
    <property type="term" value="F:ATP binding"/>
    <property type="evidence" value="ECO:0007669"/>
    <property type="project" value="InterPro"/>
</dbReference>
<proteinExistence type="predicted"/>
<dbReference type="SUPFAM" id="SSF56112">
    <property type="entry name" value="Protein kinase-like (PK-like)"/>
    <property type="match status" value="1"/>
</dbReference>
<dbReference type="PANTHER" id="PTHR24359:SF1">
    <property type="entry name" value="INHIBITOR OF NUCLEAR FACTOR KAPPA-B KINASE EPSILON SUBUNIT HOMOLOG 1-RELATED"/>
    <property type="match status" value="1"/>
</dbReference>
<dbReference type="EMBL" id="JARKIK010000063">
    <property type="protein sequence ID" value="KAK8730639.1"/>
    <property type="molecule type" value="Genomic_DNA"/>
</dbReference>
<sequence length="176" mass="20130">MGEVRRSSSIRGPQTVELPKLEIDRQFAEVRLLKENGSIKVFSARCLESDSSSVALKSVQKDAIKKKDFLQEFYYNSLLSFHSNIYKCFDQVFETETSYVLVQELSKLGHLSEFVRRGGMGELGTKTVVKQIAQALEFMHERDLVHSDICTENIFVFDRKFSLVKLGCFSKTQQEG</sequence>
<dbReference type="Proteomes" id="UP001445076">
    <property type="component" value="Unassembled WGS sequence"/>
</dbReference>
<feature type="domain" description="Protein kinase" evidence="1">
    <location>
        <begin position="27"/>
        <end position="176"/>
    </location>
</feature>